<feature type="compositionally biased region" description="Acidic residues" evidence="12">
    <location>
        <begin position="626"/>
        <end position="635"/>
    </location>
</feature>
<dbReference type="PROSITE" id="PS00297">
    <property type="entry name" value="HSP70_1"/>
    <property type="match status" value="1"/>
</dbReference>
<keyword evidence="14" id="KW-1185">Reference proteome</keyword>
<comment type="caution">
    <text evidence="13">The sequence shown here is derived from an EMBL/GenBank/DDBJ whole genome shotgun (WGS) entry which is preliminary data.</text>
</comment>
<dbReference type="SUPFAM" id="SSF100920">
    <property type="entry name" value="Heat shock protein 70kD (HSP70), peptide-binding domain"/>
    <property type="match status" value="1"/>
</dbReference>
<keyword evidence="4 9" id="KW-0597">Phosphoprotein</keyword>
<dbReference type="PANTHER" id="PTHR19375">
    <property type="entry name" value="HEAT SHOCK PROTEIN 70KDA"/>
    <property type="match status" value="1"/>
</dbReference>
<dbReference type="Gene3D" id="1.20.1270.10">
    <property type="match status" value="1"/>
</dbReference>
<evidence type="ECO:0000256" key="4">
    <source>
        <dbReference type="ARBA" id="ARBA00022553"/>
    </source>
</evidence>
<dbReference type="InterPro" id="IPR043129">
    <property type="entry name" value="ATPase_NBD"/>
</dbReference>
<evidence type="ECO:0000256" key="12">
    <source>
        <dbReference type="SAM" id="MobiDB-lite"/>
    </source>
</evidence>
<keyword evidence="6 9" id="KW-0067">ATP-binding</keyword>
<dbReference type="Proteomes" id="UP000469011">
    <property type="component" value="Unassembled WGS sequence"/>
</dbReference>
<evidence type="ECO:0000256" key="3">
    <source>
        <dbReference type="ARBA" id="ARBA00014415"/>
    </source>
</evidence>
<comment type="similarity">
    <text evidence="2 9 10">Belongs to the heat shock protein 70 family.</text>
</comment>
<dbReference type="NCBIfam" id="NF001413">
    <property type="entry name" value="PRK00290.1"/>
    <property type="match status" value="1"/>
</dbReference>
<dbReference type="GO" id="GO:0005524">
    <property type="term" value="F:ATP binding"/>
    <property type="evidence" value="ECO:0007669"/>
    <property type="project" value="UniProtKB-UniRule"/>
</dbReference>
<dbReference type="GO" id="GO:0140662">
    <property type="term" value="F:ATP-dependent protein folding chaperone"/>
    <property type="evidence" value="ECO:0007669"/>
    <property type="project" value="InterPro"/>
</dbReference>
<dbReference type="SUPFAM" id="SSF100934">
    <property type="entry name" value="Heat shock protein 70kD (HSP70), C-terminal subdomain"/>
    <property type="match status" value="1"/>
</dbReference>
<dbReference type="NCBIfam" id="TIGR02350">
    <property type="entry name" value="prok_dnaK"/>
    <property type="match status" value="1"/>
</dbReference>
<evidence type="ECO:0000256" key="8">
    <source>
        <dbReference type="ARBA" id="ARBA00023186"/>
    </source>
</evidence>
<evidence type="ECO:0000313" key="14">
    <source>
        <dbReference type="Proteomes" id="UP000469011"/>
    </source>
</evidence>
<accession>A0A6N9T1L5</accession>
<feature type="modified residue" description="Phosphothreonine; by autocatalysis" evidence="9">
    <location>
        <position position="198"/>
    </location>
</feature>
<dbReference type="NCBIfam" id="NF003520">
    <property type="entry name" value="PRK05183.1"/>
    <property type="match status" value="1"/>
</dbReference>
<dbReference type="FunFam" id="3.90.640.10:FF:000003">
    <property type="entry name" value="Molecular chaperone DnaK"/>
    <property type="match status" value="1"/>
</dbReference>
<dbReference type="AlphaFoldDB" id="A0A6N9T1L5"/>
<dbReference type="GO" id="GO:0005737">
    <property type="term" value="C:cytoplasm"/>
    <property type="evidence" value="ECO:0007669"/>
    <property type="project" value="UniProtKB-ARBA"/>
</dbReference>
<dbReference type="InterPro" id="IPR029048">
    <property type="entry name" value="HSP70_C_sf"/>
</dbReference>
<evidence type="ECO:0000256" key="11">
    <source>
        <dbReference type="SAM" id="Coils"/>
    </source>
</evidence>
<dbReference type="FunFam" id="3.30.420.40:FF:000020">
    <property type="entry name" value="Chaperone protein HscA homolog"/>
    <property type="match status" value="1"/>
</dbReference>
<evidence type="ECO:0000256" key="6">
    <source>
        <dbReference type="ARBA" id="ARBA00022840"/>
    </source>
</evidence>
<dbReference type="SUPFAM" id="SSF53067">
    <property type="entry name" value="Actin-like ATPase domain"/>
    <property type="match status" value="2"/>
</dbReference>
<dbReference type="InterPro" id="IPR018181">
    <property type="entry name" value="Heat_shock_70_CS"/>
</dbReference>
<reference evidence="13 14" key="1">
    <citation type="submission" date="2020-01" db="EMBL/GenBank/DDBJ databases">
        <title>Jiella pacifica sp. nov.</title>
        <authorList>
            <person name="Xue Z."/>
            <person name="Zhu S."/>
            <person name="Chen J."/>
            <person name="Yang J."/>
        </authorList>
    </citation>
    <scope>NUCLEOTIDE SEQUENCE [LARGE SCALE GENOMIC DNA]</scope>
    <source>
        <strain evidence="13 14">40Bstr34</strain>
    </source>
</reference>
<evidence type="ECO:0000313" key="13">
    <source>
        <dbReference type="EMBL" id="NDW05210.1"/>
    </source>
</evidence>
<keyword evidence="7 9" id="KW-0346">Stress response</keyword>
<dbReference type="FunFam" id="1.20.1270.10:FF:000001">
    <property type="entry name" value="Molecular chaperone DnaK"/>
    <property type="match status" value="1"/>
</dbReference>
<dbReference type="HAMAP" id="MF_00332">
    <property type="entry name" value="DnaK"/>
    <property type="match status" value="1"/>
</dbReference>
<dbReference type="Gene3D" id="3.30.420.40">
    <property type="match status" value="2"/>
</dbReference>
<dbReference type="Pfam" id="PF00012">
    <property type="entry name" value="HSP70"/>
    <property type="match status" value="1"/>
</dbReference>
<feature type="region of interest" description="Disordered" evidence="12">
    <location>
        <begin position="600"/>
        <end position="642"/>
    </location>
</feature>
<name>A0A6N9T1L5_9HYPH</name>
<dbReference type="Gene3D" id="2.60.34.10">
    <property type="entry name" value="Substrate Binding Domain Of DNAk, Chain A, domain 1"/>
    <property type="match status" value="1"/>
</dbReference>
<comment type="function">
    <text evidence="1 9">Acts as a chaperone.</text>
</comment>
<keyword evidence="11" id="KW-0175">Coiled coil</keyword>
<feature type="coiled-coil region" evidence="11">
    <location>
        <begin position="247"/>
        <end position="274"/>
    </location>
</feature>
<dbReference type="InterPro" id="IPR012725">
    <property type="entry name" value="Chaperone_DnaK"/>
</dbReference>
<dbReference type="FunFam" id="3.30.420.40:FF:000004">
    <property type="entry name" value="Molecular chaperone DnaK"/>
    <property type="match status" value="1"/>
</dbReference>
<proteinExistence type="evidence at transcript level"/>
<protein>
    <recommendedName>
        <fullName evidence="3 9">Chaperone protein DnaK</fullName>
    </recommendedName>
    <alternativeName>
        <fullName evidence="9">HSP70</fullName>
    </alternativeName>
    <alternativeName>
        <fullName evidence="9">Heat shock 70 kDa protein</fullName>
    </alternativeName>
    <alternativeName>
        <fullName evidence="9">Heat shock protein 70</fullName>
    </alternativeName>
</protein>
<dbReference type="FunFam" id="2.60.34.10:FF:000014">
    <property type="entry name" value="Chaperone protein DnaK HSP70"/>
    <property type="match status" value="1"/>
</dbReference>
<comment type="induction">
    <text evidence="9">By stress conditions e.g. heat shock.</text>
</comment>
<evidence type="ECO:0000256" key="5">
    <source>
        <dbReference type="ARBA" id="ARBA00022741"/>
    </source>
</evidence>
<dbReference type="InterPro" id="IPR013126">
    <property type="entry name" value="Hsp_70_fam"/>
</dbReference>
<feature type="region of interest" description="Disordered" evidence="12">
    <location>
        <begin position="515"/>
        <end position="537"/>
    </location>
</feature>
<dbReference type="PRINTS" id="PR00301">
    <property type="entry name" value="HEATSHOCK70"/>
</dbReference>
<gene>
    <name evidence="9 13" type="primary">dnaK</name>
    <name evidence="13" type="ORF">GTK09_12320</name>
</gene>
<dbReference type="PROSITE" id="PS00329">
    <property type="entry name" value="HSP70_2"/>
    <property type="match status" value="1"/>
</dbReference>
<evidence type="ECO:0000256" key="10">
    <source>
        <dbReference type="RuleBase" id="RU003322"/>
    </source>
</evidence>
<dbReference type="CDD" id="cd11733">
    <property type="entry name" value="ASKHA_NBD_HSP70_HSPA9"/>
    <property type="match status" value="1"/>
</dbReference>
<evidence type="ECO:0000256" key="9">
    <source>
        <dbReference type="HAMAP-Rule" id="MF_00332"/>
    </source>
</evidence>
<evidence type="ECO:0000256" key="1">
    <source>
        <dbReference type="ARBA" id="ARBA00002290"/>
    </source>
</evidence>
<feature type="compositionally biased region" description="Basic and acidic residues" evidence="12">
    <location>
        <begin position="515"/>
        <end position="528"/>
    </location>
</feature>
<dbReference type="EMBL" id="JAAAMG010000009">
    <property type="protein sequence ID" value="NDW05210.1"/>
    <property type="molecule type" value="Genomic_DNA"/>
</dbReference>
<keyword evidence="5 9" id="KW-0547">Nucleotide-binding</keyword>
<sequence>MAKVIGIDLGTTNSCVAVMDGKNSKVIENSEGARTTPSMVAFSDDGERLVGQPAKRQAVTNPENTLFAVKRLIGRRYEDPTVAKDKGLVPYKIVKADNGDAWVESSGEKYSPSQISAMILQKMKETAESYLGEKVEKAVITVPAYFNDAQRQATKDAGKIAGLEVLRIINEPTAAALAYGLDKNDGKTIAVYDLGGGTFDVSILEIGDGVFEVKSTNGDTFLGGEDFDMRLVDYLATEFKKDQGIDLKNDKLALQRLKEAAEKAKIELSSASQTEINLPFITADQAGPKHLNIKLTRSKFEALVDDLVQRTVGPMKSALKDAGLSQSDIDEVVLVGGMTRMPKVQETVKNFFGKEPHKGVNPDEVVAMGAAIQAGVLQGDVKDVLLLDVTPLSLGIETLGGVFTRLIDRNTTIPTKKSQTFSTAEDNQNAVTIQVFQGEREMAADNKSLGRFNLEGIPPAPRGVPQIEVTFDIDANGIVNVSAKDKGTNKEQRITIQASGGLSDADIEQMVKDAEANADADKKRRAGVEAKNQAESLVHSAEKSLADYGDKVSEADRGAIRAAIDDLKAELEKPEADAETIKAKSDTLAQASMKLGQAMYEAAQANEGEGGEEPTGSADEAKDDVVDADYEEVDDEQRKKSA</sequence>
<evidence type="ECO:0000256" key="7">
    <source>
        <dbReference type="ARBA" id="ARBA00023016"/>
    </source>
</evidence>
<evidence type="ECO:0000256" key="2">
    <source>
        <dbReference type="ARBA" id="ARBA00007381"/>
    </source>
</evidence>
<dbReference type="PROSITE" id="PS01036">
    <property type="entry name" value="HSP70_3"/>
    <property type="match status" value="1"/>
</dbReference>
<dbReference type="GO" id="GO:0051082">
    <property type="term" value="F:unfolded protein binding"/>
    <property type="evidence" value="ECO:0007669"/>
    <property type="project" value="InterPro"/>
</dbReference>
<organism evidence="13 14">
    <name type="scientific">Jiella pacifica</name>
    <dbReference type="NCBI Taxonomy" id="2696469"/>
    <lineage>
        <taxon>Bacteria</taxon>
        <taxon>Pseudomonadati</taxon>
        <taxon>Pseudomonadota</taxon>
        <taxon>Alphaproteobacteria</taxon>
        <taxon>Hyphomicrobiales</taxon>
        <taxon>Aurantimonadaceae</taxon>
        <taxon>Jiella</taxon>
    </lineage>
</organism>
<dbReference type="InterPro" id="IPR029047">
    <property type="entry name" value="HSP70_peptide-bd_sf"/>
</dbReference>
<dbReference type="RefSeq" id="WP_163463473.1">
    <property type="nucleotide sequence ID" value="NZ_JAAAMG010000009.1"/>
</dbReference>
<dbReference type="Gene3D" id="3.90.640.10">
    <property type="entry name" value="Actin, Chain A, domain 4"/>
    <property type="match status" value="1"/>
</dbReference>
<keyword evidence="8 9" id="KW-0143">Chaperone</keyword>